<organism evidence="2 3">
    <name type="scientific">Saguinus oedipus</name>
    <name type="common">Cotton-top tamarin</name>
    <name type="synonym">Oedipomidas oedipus</name>
    <dbReference type="NCBI Taxonomy" id="9490"/>
    <lineage>
        <taxon>Eukaryota</taxon>
        <taxon>Metazoa</taxon>
        <taxon>Chordata</taxon>
        <taxon>Craniata</taxon>
        <taxon>Vertebrata</taxon>
        <taxon>Euteleostomi</taxon>
        <taxon>Mammalia</taxon>
        <taxon>Eutheria</taxon>
        <taxon>Euarchontoglires</taxon>
        <taxon>Primates</taxon>
        <taxon>Haplorrhini</taxon>
        <taxon>Platyrrhini</taxon>
        <taxon>Cebidae</taxon>
        <taxon>Callitrichinae</taxon>
        <taxon>Saguinus</taxon>
    </lineage>
</organism>
<comment type="caution">
    <text evidence="2">The sequence shown here is derived from an EMBL/GenBank/DDBJ whole genome shotgun (WGS) entry which is preliminary data.</text>
</comment>
<evidence type="ECO:0000256" key="1">
    <source>
        <dbReference type="SAM" id="MobiDB-lite"/>
    </source>
</evidence>
<keyword evidence="3" id="KW-1185">Reference proteome</keyword>
<feature type="region of interest" description="Disordered" evidence="1">
    <location>
        <begin position="84"/>
        <end position="149"/>
    </location>
</feature>
<sequence>MTSPGLARHPGGGGGQACGPPGLRPPLSFGPAPLPAPEYEENATFVSCSHLALAARGGGAEAAAAARPRPPGIFERCSWWRVGWAPKPTTKKGGGWPGGRGRRKPAEDMGSGRPGLAKAPAPCGRAALTGRHAAAPRGWASKRPGSLQG</sequence>
<proteinExistence type="predicted"/>
<gene>
    <name evidence="2" type="ORF">P7K49_003189</name>
</gene>
<reference evidence="2 3" key="1">
    <citation type="submission" date="2023-05" db="EMBL/GenBank/DDBJ databases">
        <title>B98-5 Cell Line De Novo Hybrid Assembly: An Optical Mapping Approach.</title>
        <authorList>
            <person name="Kananen K."/>
            <person name="Auerbach J.A."/>
            <person name="Kautto E."/>
            <person name="Blachly J.S."/>
        </authorList>
    </citation>
    <scope>NUCLEOTIDE SEQUENCE [LARGE SCALE GENOMIC DNA]</scope>
    <source>
        <strain evidence="2">B95-8</strain>
        <tissue evidence="2">Cell line</tissue>
    </source>
</reference>
<evidence type="ECO:0000313" key="3">
    <source>
        <dbReference type="Proteomes" id="UP001266305"/>
    </source>
</evidence>
<feature type="region of interest" description="Disordered" evidence="1">
    <location>
        <begin position="1"/>
        <end position="35"/>
    </location>
</feature>
<dbReference type="Proteomes" id="UP001266305">
    <property type="component" value="Unassembled WGS sequence"/>
</dbReference>
<name>A0ABQ9WJG6_SAGOE</name>
<evidence type="ECO:0000313" key="2">
    <source>
        <dbReference type="EMBL" id="KAK2121803.1"/>
    </source>
</evidence>
<dbReference type="EMBL" id="JASSZA010000001">
    <property type="protein sequence ID" value="KAK2121803.1"/>
    <property type="molecule type" value="Genomic_DNA"/>
</dbReference>
<protein>
    <submittedName>
        <fullName evidence="2">Uncharacterized protein</fullName>
    </submittedName>
</protein>
<accession>A0ABQ9WJG6</accession>